<dbReference type="Proteomes" id="UP000324767">
    <property type="component" value="Unassembled WGS sequence"/>
</dbReference>
<sequence length="303" mass="34624">MASRGKVSRRANDDFDDEGDSPQGYQSKAPNKGRHSIRSPVRRNHTDDEEADEEIPRGGRSGRSGARGGGLSYDSEGEADPRGGGRDAGKSGPGSRRPYESDHEERPSRSGTSRALVVRKSNRFEDDDHDDAGRAGPSRALVPRAKGNRHARDDDDDDTDTIVVSRYEPIIPEGIPPYLFRGLMEVFQVPPVRVEAWCARGKILWDVGEKRPSFHKLLATFPDKKAAWEDWCDAEGFIQQRHYEVQMERHAIIEDARERRMEARERRMEARAEVLARLREMRLENEERSAWLDEGREMRRYGW</sequence>
<dbReference type="AlphaFoldDB" id="A0A5M8Q0V1"/>
<accession>A0A5M8Q0V1</accession>
<feature type="compositionally biased region" description="Basic residues" evidence="1">
    <location>
        <begin position="31"/>
        <end position="43"/>
    </location>
</feature>
<gene>
    <name evidence="2" type="ORF">FRX48_00426</name>
</gene>
<organism evidence="2 3">
    <name type="scientific">Lasallia pustulata</name>
    <dbReference type="NCBI Taxonomy" id="136370"/>
    <lineage>
        <taxon>Eukaryota</taxon>
        <taxon>Fungi</taxon>
        <taxon>Dikarya</taxon>
        <taxon>Ascomycota</taxon>
        <taxon>Pezizomycotina</taxon>
        <taxon>Lecanoromycetes</taxon>
        <taxon>OSLEUM clade</taxon>
        <taxon>Umbilicariomycetidae</taxon>
        <taxon>Umbilicariales</taxon>
        <taxon>Umbilicariaceae</taxon>
        <taxon>Lasallia</taxon>
    </lineage>
</organism>
<feature type="region of interest" description="Disordered" evidence="1">
    <location>
        <begin position="1"/>
        <end position="160"/>
    </location>
</feature>
<evidence type="ECO:0000256" key="1">
    <source>
        <dbReference type="SAM" id="MobiDB-lite"/>
    </source>
</evidence>
<reference evidence="2 3" key="1">
    <citation type="submission" date="2019-09" db="EMBL/GenBank/DDBJ databases">
        <title>The hologenome of the rock-dwelling lichen Lasallia pustulata.</title>
        <authorList>
            <person name="Greshake Tzovaras B."/>
            <person name="Segers F."/>
            <person name="Bicker A."/>
            <person name="Dal Grande F."/>
            <person name="Otte J."/>
            <person name="Hankeln T."/>
            <person name="Schmitt I."/>
            <person name="Ebersberger I."/>
        </authorList>
    </citation>
    <scope>NUCLEOTIDE SEQUENCE [LARGE SCALE GENOMIC DNA]</scope>
    <source>
        <strain evidence="2">A1-1</strain>
    </source>
</reference>
<proteinExistence type="predicted"/>
<feature type="compositionally biased region" description="Basic and acidic residues" evidence="1">
    <location>
        <begin position="79"/>
        <end position="89"/>
    </location>
</feature>
<evidence type="ECO:0000313" key="3">
    <source>
        <dbReference type="Proteomes" id="UP000324767"/>
    </source>
</evidence>
<feature type="compositionally biased region" description="Basic and acidic residues" evidence="1">
    <location>
        <begin position="97"/>
        <end position="108"/>
    </location>
</feature>
<protein>
    <submittedName>
        <fullName evidence="2">Uncharacterized protein</fullName>
    </submittedName>
</protein>
<evidence type="ECO:0000313" key="2">
    <source>
        <dbReference type="EMBL" id="KAA6415708.1"/>
    </source>
</evidence>
<dbReference type="EMBL" id="VXIT01000001">
    <property type="protein sequence ID" value="KAA6415708.1"/>
    <property type="molecule type" value="Genomic_DNA"/>
</dbReference>
<comment type="caution">
    <text evidence="2">The sequence shown here is derived from an EMBL/GenBank/DDBJ whole genome shotgun (WGS) entry which is preliminary data.</text>
</comment>
<feature type="compositionally biased region" description="Gly residues" evidence="1">
    <location>
        <begin position="59"/>
        <end position="71"/>
    </location>
</feature>
<name>A0A5M8Q0V1_9LECA</name>